<dbReference type="AlphaFoldDB" id="A0A517SDW3"/>
<evidence type="ECO:0000313" key="4">
    <source>
        <dbReference type="Proteomes" id="UP000315700"/>
    </source>
</evidence>
<dbReference type="GO" id="GO:0008908">
    <property type="term" value="F:isochorismatase activity"/>
    <property type="evidence" value="ECO:0007669"/>
    <property type="project" value="UniProtKB-EC"/>
</dbReference>
<evidence type="ECO:0000313" key="3">
    <source>
        <dbReference type="EMBL" id="QDT54314.1"/>
    </source>
</evidence>
<dbReference type="OrthoDB" id="4305745at2"/>
<evidence type="ECO:0000256" key="1">
    <source>
        <dbReference type="ARBA" id="ARBA00022801"/>
    </source>
</evidence>
<dbReference type="KEGG" id="ccos:Pan44_23430"/>
<gene>
    <name evidence="3" type="primary">entB</name>
    <name evidence="3" type="ORF">Pan44_23430</name>
</gene>
<dbReference type="FunCoup" id="A0A517SDW3">
    <property type="interactions" value="168"/>
</dbReference>
<protein>
    <submittedName>
        <fullName evidence="3">Isochorismatase</fullName>
        <ecNumber evidence="3">3.3.2.1</ecNumber>
    </submittedName>
</protein>
<organism evidence="3 4">
    <name type="scientific">Caulifigura coniformis</name>
    <dbReference type="NCBI Taxonomy" id="2527983"/>
    <lineage>
        <taxon>Bacteria</taxon>
        <taxon>Pseudomonadati</taxon>
        <taxon>Planctomycetota</taxon>
        <taxon>Planctomycetia</taxon>
        <taxon>Planctomycetales</taxon>
        <taxon>Planctomycetaceae</taxon>
        <taxon>Caulifigura</taxon>
    </lineage>
</organism>
<dbReference type="EC" id="3.3.2.1" evidence="3"/>
<evidence type="ECO:0000259" key="2">
    <source>
        <dbReference type="Pfam" id="PF00857"/>
    </source>
</evidence>
<dbReference type="Proteomes" id="UP000315700">
    <property type="component" value="Chromosome"/>
</dbReference>
<proteinExistence type="predicted"/>
<dbReference type="Gene3D" id="3.40.50.850">
    <property type="entry name" value="Isochorismatase-like"/>
    <property type="match status" value="1"/>
</dbReference>
<keyword evidence="4" id="KW-1185">Reference proteome</keyword>
<dbReference type="CDD" id="cd00431">
    <property type="entry name" value="cysteine_hydrolases"/>
    <property type="match status" value="1"/>
</dbReference>
<dbReference type="InterPro" id="IPR036380">
    <property type="entry name" value="Isochorismatase-like_sf"/>
</dbReference>
<dbReference type="PANTHER" id="PTHR43540:SF6">
    <property type="entry name" value="ISOCHORISMATASE-LIKE DOMAIN-CONTAINING PROTEIN"/>
    <property type="match status" value="1"/>
</dbReference>
<dbReference type="SUPFAM" id="SSF52499">
    <property type="entry name" value="Isochorismatase-like hydrolases"/>
    <property type="match status" value="1"/>
</dbReference>
<sequence length="203" mass="22524">MTSEPTAILDPDDVRCPVALLLIDVINSLDFPNAEALLKHAMPMAERIQALKAQAKRHGVPVIYVNDNFGRWRSDFRSLIDDCLRPETLGRPIAERLRPDEDDYFVLKPMHSGFYLTPLEILLARLEAKTLILTGMATNICVFFTANDAHMRGYQIVAPSDCSAAESADDHQHTLAQLHKVMQADISPSTGIDFPRLLAGGKS</sequence>
<dbReference type="InterPro" id="IPR050272">
    <property type="entry name" value="Isochorismatase-like_hydrls"/>
</dbReference>
<dbReference type="InterPro" id="IPR000868">
    <property type="entry name" value="Isochorismatase-like_dom"/>
</dbReference>
<accession>A0A517SDW3</accession>
<dbReference type="RefSeq" id="WP_145030184.1">
    <property type="nucleotide sequence ID" value="NZ_CP036271.1"/>
</dbReference>
<feature type="domain" description="Isochorismatase-like" evidence="2">
    <location>
        <begin position="19"/>
        <end position="180"/>
    </location>
</feature>
<reference evidence="3 4" key="1">
    <citation type="submission" date="2019-02" db="EMBL/GenBank/DDBJ databases">
        <title>Deep-cultivation of Planctomycetes and their phenomic and genomic characterization uncovers novel biology.</title>
        <authorList>
            <person name="Wiegand S."/>
            <person name="Jogler M."/>
            <person name="Boedeker C."/>
            <person name="Pinto D."/>
            <person name="Vollmers J."/>
            <person name="Rivas-Marin E."/>
            <person name="Kohn T."/>
            <person name="Peeters S.H."/>
            <person name="Heuer A."/>
            <person name="Rast P."/>
            <person name="Oberbeckmann S."/>
            <person name="Bunk B."/>
            <person name="Jeske O."/>
            <person name="Meyerdierks A."/>
            <person name="Storesund J.E."/>
            <person name="Kallscheuer N."/>
            <person name="Luecker S."/>
            <person name="Lage O.M."/>
            <person name="Pohl T."/>
            <person name="Merkel B.J."/>
            <person name="Hornburger P."/>
            <person name="Mueller R.-W."/>
            <person name="Bruemmer F."/>
            <person name="Labrenz M."/>
            <person name="Spormann A.M."/>
            <person name="Op den Camp H."/>
            <person name="Overmann J."/>
            <person name="Amann R."/>
            <person name="Jetten M.S.M."/>
            <person name="Mascher T."/>
            <person name="Medema M.H."/>
            <person name="Devos D.P."/>
            <person name="Kaster A.-K."/>
            <person name="Ovreas L."/>
            <person name="Rohde M."/>
            <person name="Galperin M.Y."/>
            <person name="Jogler C."/>
        </authorList>
    </citation>
    <scope>NUCLEOTIDE SEQUENCE [LARGE SCALE GENOMIC DNA]</scope>
    <source>
        <strain evidence="3 4">Pan44</strain>
    </source>
</reference>
<keyword evidence="1 3" id="KW-0378">Hydrolase</keyword>
<dbReference type="EMBL" id="CP036271">
    <property type="protein sequence ID" value="QDT54314.1"/>
    <property type="molecule type" value="Genomic_DNA"/>
</dbReference>
<dbReference type="InParanoid" id="A0A517SDW3"/>
<dbReference type="Pfam" id="PF00857">
    <property type="entry name" value="Isochorismatase"/>
    <property type="match status" value="1"/>
</dbReference>
<name>A0A517SDW3_9PLAN</name>
<dbReference type="PANTHER" id="PTHR43540">
    <property type="entry name" value="PEROXYUREIDOACRYLATE/UREIDOACRYLATE AMIDOHYDROLASE-RELATED"/>
    <property type="match status" value="1"/>
</dbReference>